<evidence type="ECO:0000256" key="2">
    <source>
        <dbReference type="ARBA" id="ARBA00022448"/>
    </source>
</evidence>
<keyword evidence="14" id="KW-1185">Reference proteome</keyword>
<dbReference type="GO" id="GO:0046872">
    <property type="term" value="F:metal ion binding"/>
    <property type="evidence" value="ECO:0007669"/>
    <property type="project" value="UniProtKB-KW"/>
</dbReference>
<evidence type="ECO:0000256" key="10">
    <source>
        <dbReference type="ARBA" id="ARBA00034078"/>
    </source>
</evidence>
<feature type="binding site" evidence="11">
    <location>
        <position position="221"/>
    </location>
    <ligand>
        <name>[2Fe-2S] cluster</name>
        <dbReference type="ChEBI" id="CHEBI:190135"/>
    </ligand>
</feature>
<feature type="binding site" evidence="11">
    <location>
        <position position="213"/>
    </location>
    <ligand>
        <name>[2Fe-2S] cluster</name>
        <dbReference type="ChEBI" id="CHEBI:190135"/>
    </ligand>
</feature>
<dbReference type="InterPro" id="IPR039261">
    <property type="entry name" value="FNR_nucleotide-bd"/>
</dbReference>
<dbReference type="InterPro" id="IPR017927">
    <property type="entry name" value="FAD-bd_FR_type"/>
</dbReference>
<dbReference type="InterPro" id="IPR012165">
    <property type="entry name" value="Cyt_c3_hydrogenase_gsu"/>
</dbReference>
<feature type="binding site" evidence="11">
    <location>
        <position position="218"/>
    </location>
    <ligand>
        <name>[2Fe-2S] cluster</name>
        <dbReference type="ChEBI" id="CHEBI:190135"/>
    </ligand>
</feature>
<dbReference type="PIRSF" id="PIRSF006816">
    <property type="entry name" value="Cyc3_hyd_g"/>
    <property type="match status" value="1"/>
</dbReference>
<accession>A0A328PA60</accession>
<dbReference type="InterPro" id="IPR017938">
    <property type="entry name" value="Riboflavin_synthase-like_b-brl"/>
</dbReference>
<evidence type="ECO:0000256" key="11">
    <source>
        <dbReference type="PIRSR" id="PIRSR006816-2"/>
    </source>
</evidence>
<dbReference type="InterPro" id="IPR037117">
    <property type="entry name" value="Dihydroorotate_DH_ele_sf"/>
</dbReference>
<evidence type="ECO:0000256" key="4">
    <source>
        <dbReference type="ARBA" id="ARBA00022714"/>
    </source>
</evidence>
<name>A0A328PA60_9EURY</name>
<comment type="cofactor">
    <cofactor evidence="10">
        <name>[2Fe-2S] cluster</name>
        <dbReference type="ChEBI" id="CHEBI:190135"/>
    </cofactor>
</comment>
<dbReference type="NCBIfam" id="NF000796">
    <property type="entry name" value="PRK00054.1-1"/>
    <property type="match status" value="1"/>
</dbReference>
<keyword evidence="7" id="KW-0249">Electron transport</keyword>
<dbReference type="SUPFAM" id="SSF63380">
    <property type="entry name" value="Riboflavin synthase domain-like"/>
    <property type="match status" value="1"/>
</dbReference>
<proteinExistence type="inferred from homology"/>
<keyword evidence="3" id="KW-0285">Flavoprotein</keyword>
<evidence type="ECO:0000256" key="5">
    <source>
        <dbReference type="ARBA" id="ARBA00022723"/>
    </source>
</evidence>
<evidence type="ECO:0000256" key="7">
    <source>
        <dbReference type="ARBA" id="ARBA00022982"/>
    </source>
</evidence>
<feature type="domain" description="FAD-binding FR-type" evidence="12">
    <location>
        <begin position="2"/>
        <end position="95"/>
    </location>
</feature>
<evidence type="ECO:0000256" key="6">
    <source>
        <dbReference type="ARBA" id="ARBA00022827"/>
    </source>
</evidence>
<comment type="cofactor">
    <cofactor evidence="11">
        <name>[2Fe-2S] cluster</name>
        <dbReference type="ChEBI" id="CHEBI:190135"/>
    </cofactor>
    <text evidence="11">Binds 1 [2Fe-2S] cluster per subunit.</text>
</comment>
<evidence type="ECO:0000313" key="14">
    <source>
        <dbReference type="Proteomes" id="UP000249782"/>
    </source>
</evidence>
<dbReference type="OrthoDB" id="35401at2157"/>
<dbReference type="InterPro" id="IPR001433">
    <property type="entry name" value="OxRdtase_FAD/NAD-bd"/>
</dbReference>
<feature type="binding site" evidence="11">
    <location>
        <position position="231"/>
    </location>
    <ligand>
        <name>[2Fe-2S] cluster</name>
        <dbReference type="ChEBI" id="CHEBI:190135"/>
    </ligand>
</feature>
<keyword evidence="5 11" id="KW-0479">Metal-binding</keyword>
<dbReference type="GO" id="GO:0006221">
    <property type="term" value="P:pyrimidine nucleotide biosynthetic process"/>
    <property type="evidence" value="ECO:0007669"/>
    <property type="project" value="InterPro"/>
</dbReference>
<dbReference type="InterPro" id="IPR019480">
    <property type="entry name" value="Dihydroorotate_DH_Fe-S-bd"/>
</dbReference>
<organism evidence="13 14">
    <name type="scientific">Methanothermobacter tenebrarum</name>
    <dbReference type="NCBI Taxonomy" id="680118"/>
    <lineage>
        <taxon>Archaea</taxon>
        <taxon>Methanobacteriati</taxon>
        <taxon>Methanobacteriota</taxon>
        <taxon>Methanomada group</taxon>
        <taxon>Methanobacteria</taxon>
        <taxon>Methanobacteriales</taxon>
        <taxon>Methanobacteriaceae</taxon>
        <taxon>Methanothermobacter</taxon>
    </lineage>
</organism>
<keyword evidence="9 11" id="KW-0411">Iron-sulfur</keyword>
<dbReference type="PROSITE" id="PS51384">
    <property type="entry name" value="FAD_FR"/>
    <property type="match status" value="1"/>
</dbReference>
<keyword evidence="8 11" id="KW-0408">Iron</keyword>
<comment type="caution">
    <text evidence="13">The sequence shown here is derived from an EMBL/GenBank/DDBJ whole genome shotgun (WGS) entry which is preliminary data.</text>
</comment>
<dbReference type="Proteomes" id="UP000249782">
    <property type="component" value="Unassembled WGS sequence"/>
</dbReference>
<dbReference type="InterPro" id="IPR050353">
    <property type="entry name" value="PyrK_electron_transfer"/>
</dbReference>
<evidence type="ECO:0000259" key="12">
    <source>
        <dbReference type="PROSITE" id="PS51384"/>
    </source>
</evidence>
<dbReference type="EMBL" id="QLOE01000002">
    <property type="protein sequence ID" value="RAO79588.1"/>
    <property type="molecule type" value="Genomic_DNA"/>
</dbReference>
<keyword evidence="2" id="KW-0813">Transport</keyword>
<evidence type="ECO:0000256" key="9">
    <source>
        <dbReference type="ARBA" id="ARBA00023014"/>
    </source>
</evidence>
<dbReference type="Gene3D" id="3.40.50.80">
    <property type="entry name" value="Nucleotide-binding domain of ferredoxin-NADP reductase (FNR) module"/>
    <property type="match status" value="1"/>
</dbReference>
<dbReference type="RefSeq" id="WP_112093418.1">
    <property type="nucleotide sequence ID" value="NZ_QLOE01000002.1"/>
</dbReference>
<sequence>MHVPKILKIKRIIKESPDVKTFIFPWDGRSPVPGQFMMIWDFKDEKPMSVSLIDKTNNEIGISIRKVGPFTSRVHKLGKGDQLGVRGPYGRGFSIEGYRILAIGGGVGMAPIVALVEEARARDFEVDVIVAARTYDELLFLDRLKKTGARIFTCTDDGSCGFKGLAIDRLKTLNESYDMAMVCGPEAMMKGIFLELEKRGIPGQFSLERYMKCAMGLCGHCCLDDTGWRVCVEGPVFWSHELKMVKEFGEYKRDATGAIRPLG</sequence>
<keyword evidence="6" id="KW-0274">FAD</keyword>
<dbReference type="GO" id="GO:0051537">
    <property type="term" value="F:2 iron, 2 sulfur cluster binding"/>
    <property type="evidence" value="ECO:0007669"/>
    <property type="project" value="UniProtKB-KW"/>
</dbReference>
<dbReference type="Gene3D" id="2.40.30.10">
    <property type="entry name" value="Translation factors"/>
    <property type="match status" value="1"/>
</dbReference>
<dbReference type="PANTHER" id="PTHR43513:SF3">
    <property type="entry name" value="DIHYDROOROTATE DEHYDROGENASE B (NAD(+)), ELECTRON TRANSFER SUBUNIT-RELATED"/>
    <property type="match status" value="1"/>
</dbReference>
<dbReference type="Pfam" id="PF10418">
    <property type="entry name" value="DHODB_Fe-S_bind"/>
    <property type="match status" value="1"/>
</dbReference>
<dbReference type="Pfam" id="PF00175">
    <property type="entry name" value="NAD_binding_1"/>
    <property type="match status" value="1"/>
</dbReference>
<comment type="similarity">
    <text evidence="1">Belongs to the PyrK family.</text>
</comment>
<evidence type="ECO:0000256" key="1">
    <source>
        <dbReference type="ARBA" id="ARBA00006422"/>
    </source>
</evidence>
<evidence type="ECO:0000313" key="13">
    <source>
        <dbReference type="EMBL" id="RAO79588.1"/>
    </source>
</evidence>
<dbReference type="SUPFAM" id="SSF52343">
    <property type="entry name" value="Ferredoxin reductase-like, C-terminal NADP-linked domain"/>
    <property type="match status" value="1"/>
</dbReference>
<keyword evidence="4 11" id="KW-0001">2Fe-2S</keyword>
<protein>
    <submittedName>
        <fullName evidence="13">Dihydroorotate dehydrogenase electron transfer subunit</fullName>
    </submittedName>
</protein>
<gene>
    <name evidence="13" type="ORF">DPC56_02075</name>
</gene>
<dbReference type="AlphaFoldDB" id="A0A328PA60"/>
<evidence type="ECO:0000256" key="8">
    <source>
        <dbReference type="ARBA" id="ARBA00023004"/>
    </source>
</evidence>
<dbReference type="GO" id="GO:0016491">
    <property type="term" value="F:oxidoreductase activity"/>
    <property type="evidence" value="ECO:0007669"/>
    <property type="project" value="InterPro"/>
</dbReference>
<dbReference type="GO" id="GO:0050660">
    <property type="term" value="F:flavin adenine dinucleotide binding"/>
    <property type="evidence" value="ECO:0007669"/>
    <property type="project" value="InterPro"/>
</dbReference>
<evidence type="ECO:0000256" key="3">
    <source>
        <dbReference type="ARBA" id="ARBA00022630"/>
    </source>
</evidence>
<dbReference type="CDD" id="cd06220">
    <property type="entry name" value="DHOD_e_trans_like2"/>
    <property type="match status" value="1"/>
</dbReference>
<dbReference type="PANTHER" id="PTHR43513">
    <property type="entry name" value="DIHYDROOROTATE DEHYDROGENASE B (NAD(+)), ELECTRON TRANSFER SUBUNIT"/>
    <property type="match status" value="1"/>
</dbReference>
<dbReference type="Gene3D" id="2.10.240.10">
    <property type="entry name" value="Dihydroorotate dehydrogenase, electron transfer subunit"/>
    <property type="match status" value="1"/>
</dbReference>
<reference evidence="13 14" key="1">
    <citation type="submission" date="2018-06" db="EMBL/GenBank/DDBJ databases">
        <title>Draft genome sequence of hyperthermophilic methanogen Methanothermobacter tenebrarum sp. MCM-B 1447.</title>
        <authorList>
            <person name="Pore S.D."/>
            <person name="Dagar S."/>
            <person name="Dhakephalkar P.K."/>
        </authorList>
    </citation>
    <scope>NUCLEOTIDE SEQUENCE [LARGE SCALE GENOMIC DNA]</scope>
    <source>
        <strain evidence="13 14">MCM B 1447</strain>
    </source>
</reference>